<dbReference type="GO" id="GO:0016491">
    <property type="term" value="F:oxidoreductase activity"/>
    <property type="evidence" value="ECO:0007669"/>
    <property type="project" value="UniProtKB-KW"/>
</dbReference>
<dbReference type="InterPro" id="IPR045087">
    <property type="entry name" value="Cu-oxidase_fam"/>
</dbReference>
<evidence type="ECO:0000259" key="10">
    <source>
        <dbReference type="Pfam" id="PF07732"/>
    </source>
</evidence>
<dbReference type="FunFam" id="2.60.40.420:FF:000045">
    <property type="entry name" value="Laccase 2"/>
    <property type="match status" value="1"/>
</dbReference>
<evidence type="ECO:0000313" key="11">
    <source>
        <dbReference type="EMBL" id="KAF7431223.1"/>
    </source>
</evidence>
<dbReference type="Pfam" id="PF00394">
    <property type="entry name" value="Cu-oxidase"/>
    <property type="match status" value="1"/>
</dbReference>
<organism evidence="11 12">
    <name type="scientific">Pleurotus ostreatus</name>
    <name type="common">Oyster mushroom</name>
    <name type="synonym">White-rot fungus</name>
    <dbReference type="NCBI Taxonomy" id="5322"/>
    <lineage>
        <taxon>Eukaryota</taxon>
        <taxon>Fungi</taxon>
        <taxon>Dikarya</taxon>
        <taxon>Basidiomycota</taxon>
        <taxon>Agaricomycotina</taxon>
        <taxon>Agaricomycetes</taxon>
        <taxon>Agaricomycetidae</taxon>
        <taxon>Agaricales</taxon>
        <taxon>Pleurotineae</taxon>
        <taxon>Pleurotaceae</taxon>
        <taxon>Pleurotus</taxon>
    </lineage>
</organism>
<feature type="domain" description="Plastocyanin-like" evidence="10">
    <location>
        <begin position="30"/>
        <end position="148"/>
    </location>
</feature>
<feature type="domain" description="Plastocyanin-like" evidence="9">
    <location>
        <begin position="366"/>
        <end position="491"/>
    </location>
</feature>
<comment type="similarity">
    <text evidence="1">Belongs to the multicopper oxidase family.</text>
</comment>
<dbReference type="InterPro" id="IPR008972">
    <property type="entry name" value="Cupredoxin"/>
</dbReference>
<evidence type="ECO:0000256" key="1">
    <source>
        <dbReference type="ARBA" id="ARBA00010609"/>
    </source>
</evidence>
<keyword evidence="5" id="KW-1015">Disulfide bond</keyword>
<dbReference type="Pfam" id="PF07731">
    <property type="entry name" value="Cu-oxidase_2"/>
    <property type="match status" value="1"/>
</dbReference>
<dbReference type="SUPFAM" id="SSF49503">
    <property type="entry name" value="Cupredoxins"/>
    <property type="match status" value="3"/>
</dbReference>
<feature type="signal peptide" evidence="7">
    <location>
        <begin position="1"/>
        <end position="18"/>
    </location>
</feature>
<dbReference type="GO" id="GO:0005507">
    <property type="term" value="F:copper ion binding"/>
    <property type="evidence" value="ECO:0007669"/>
    <property type="project" value="InterPro"/>
</dbReference>
<dbReference type="InterPro" id="IPR033138">
    <property type="entry name" value="Cu_oxidase_CS"/>
</dbReference>
<dbReference type="PANTHER" id="PTHR11709:SF511">
    <property type="entry name" value="LACCASE"/>
    <property type="match status" value="1"/>
</dbReference>
<evidence type="ECO:0000256" key="6">
    <source>
        <dbReference type="ARBA" id="ARBA00023180"/>
    </source>
</evidence>
<accession>A0A8H7DTH0</accession>
<keyword evidence="7" id="KW-0732">Signal</keyword>
<feature type="domain" description="Plastocyanin-like" evidence="8">
    <location>
        <begin position="160"/>
        <end position="302"/>
    </location>
</feature>
<evidence type="ECO:0000256" key="4">
    <source>
        <dbReference type="ARBA" id="ARBA00023008"/>
    </source>
</evidence>
<keyword evidence="3" id="KW-0560">Oxidoreductase</keyword>
<dbReference type="InterPro" id="IPR011707">
    <property type="entry name" value="Cu-oxidase-like_N"/>
</dbReference>
<dbReference type="PANTHER" id="PTHR11709">
    <property type="entry name" value="MULTI-COPPER OXIDASE"/>
    <property type="match status" value="1"/>
</dbReference>
<protein>
    <submittedName>
        <fullName evidence="11">Laccase</fullName>
    </submittedName>
</protein>
<evidence type="ECO:0000259" key="9">
    <source>
        <dbReference type="Pfam" id="PF07731"/>
    </source>
</evidence>
<gene>
    <name evidence="11" type="primary">LCC8</name>
    <name evidence="11" type="ORF">PC9H_006944</name>
</gene>
<dbReference type="PROSITE" id="PS00079">
    <property type="entry name" value="MULTICOPPER_OXIDASE1"/>
    <property type="match status" value="1"/>
</dbReference>
<dbReference type="CDD" id="cd13903">
    <property type="entry name" value="CuRO_3_Tv-LCC_like"/>
    <property type="match status" value="1"/>
</dbReference>
<dbReference type="RefSeq" id="XP_036632501.1">
    <property type="nucleotide sequence ID" value="XM_036776482.1"/>
</dbReference>
<evidence type="ECO:0000256" key="7">
    <source>
        <dbReference type="SAM" id="SignalP"/>
    </source>
</evidence>
<dbReference type="AlphaFoldDB" id="A0A8H7DTH0"/>
<dbReference type="OrthoDB" id="2121828at2759"/>
<comment type="caution">
    <text evidence="11">The sequence shown here is derived from an EMBL/GenBank/DDBJ whole genome shotgun (WGS) entry which is preliminary data.</text>
</comment>
<reference evidence="11" key="1">
    <citation type="submission" date="2019-07" db="EMBL/GenBank/DDBJ databases">
        <authorList>
            <person name="Palmer J.M."/>
        </authorList>
    </citation>
    <scope>NUCLEOTIDE SEQUENCE</scope>
    <source>
        <strain evidence="11">PC9</strain>
    </source>
</reference>
<evidence type="ECO:0000259" key="8">
    <source>
        <dbReference type="Pfam" id="PF00394"/>
    </source>
</evidence>
<dbReference type="InterPro" id="IPR001117">
    <property type="entry name" value="Cu-oxidase_2nd"/>
</dbReference>
<dbReference type="InterPro" id="IPR011706">
    <property type="entry name" value="Cu-oxidase_C"/>
</dbReference>
<name>A0A8H7DTH0_PLEOS</name>
<dbReference type="Pfam" id="PF07732">
    <property type="entry name" value="Cu-oxidase_3"/>
    <property type="match status" value="1"/>
</dbReference>
<keyword evidence="6" id="KW-0325">Glycoprotein</keyword>
<dbReference type="VEuPathDB" id="FungiDB:PC9H_006944"/>
<evidence type="ECO:0000256" key="3">
    <source>
        <dbReference type="ARBA" id="ARBA00023002"/>
    </source>
</evidence>
<keyword evidence="2" id="KW-0479">Metal-binding</keyword>
<proteinExistence type="inferred from homology"/>
<evidence type="ECO:0000256" key="5">
    <source>
        <dbReference type="ARBA" id="ARBA00023157"/>
    </source>
</evidence>
<dbReference type="EMBL" id="JACETU010000004">
    <property type="protein sequence ID" value="KAF7431223.1"/>
    <property type="molecule type" value="Genomic_DNA"/>
</dbReference>
<feature type="chain" id="PRO_5034627277" evidence="7">
    <location>
        <begin position="19"/>
        <end position="540"/>
    </location>
</feature>
<dbReference type="SMR" id="A0A8H7DTH0"/>
<evidence type="ECO:0000256" key="2">
    <source>
        <dbReference type="ARBA" id="ARBA00022723"/>
    </source>
</evidence>
<keyword evidence="12" id="KW-1185">Reference proteome</keyword>
<evidence type="ECO:0000313" key="12">
    <source>
        <dbReference type="Proteomes" id="UP000623687"/>
    </source>
</evidence>
<sequence length="540" mass="59124">MSSLSSLAWLTLPILANAAFGPIADIHVVNSDIAPDGFQRPAVLVEGTYPAPLIAGNKGDHFQLNVINELYDTTMNTDTSIHWHGILHHSTNYADGAAMVTQCPIVPNESFLYDFHVPDQAGTYWYHSHLHAQYCDGLRGPFIVYDPEDPHKDLYDVDDESTILTIGDWYHTPSTEASVPVADSTLFNGIGRYAGGPQVPLYVFNVEFGKRYRLRLINIGCDPYYNFTIAGHNFTIIEADGENTRPHKVDFIQILAGQRYSIILDANQEIDNYWIRANPNPDSGIPGFVDGINSAILRYQGAPDAEPTQGEVVPAKPLHETRLHALENPSAPGIHVPGAADINIQLDFGLDFANGVFTVNGLPFASPDVPVLLQILSGAQTAQDILPPGSVFTLEPNKVVELTLTPLALGGPHPIHLHGHTFSVVKSAGSNSWNWHNPVRRDTVMLGVEDGDNVVIRFVTDNPGPWHHSTAISHIDWHLEIGFAAVFAEDPLGTAAANPVTPEWSDLCPLYNATQSRTPALLKTLAKSPSHRILPVHLRR</sequence>
<dbReference type="GeneID" id="59376762"/>
<keyword evidence="4" id="KW-0186">Copper</keyword>
<dbReference type="Gene3D" id="2.60.40.420">
    <property type="entry name" value="Cupredoxins - blue copper proteins"/>
    <property type="match status" value="3"/>
</dbReference>
<dbReference type="Proteomes" id="UP000623687">
    <property type="component" value="Unassembled WGS sequence"/>
</dbReference>